<accession>A0A6H5GEU6</accession>
<dbReference type="EMBL" id="CADCXU010011885">
    <property type="protein sequence ID" value="CAB0002024.1"/>
    <property type="molecule type" value="Genomic_DNA"/>
</dbReference>
<organism evidence="1 2">
    <name type="scientific">Nesidiocoris tenuis</name>
    <dbReference type="NCBI Taxonomy" id="355587"/>
    <lineage>
        <taxon>Eukaryota</taxon>
        <taxon>Metazoa</taxon>
        <taxon>Ecdysozoa</taxon>
        <taxon>Arthropoda</taxon>
        <taxon>Hexapoda</taxon>
        <taxon>Insecta</taxon>
        <taxon>Pterygota</taxon>
        <taxon>Neoptera</taxon>
        <taxon>Paraneoptera</taxon>
        <taxon>Hemiptera</taxon>
        <taxon>Heteroptera</taxon>
        <taxon>Panheteroptera</taxon>
        <taxon>Cimicomorpha</taxon>
        <taxon>Miridae</taxon>
        <taxon>Dicyphina</taxon>
        <taxon>Nesidiocoris</taxon>
    </lineage>
</organism>
<keyword evidence="2" id="KW-1185">Reference proteome</keyword>
<evidence type="ECO:0000313" key="2">
    <source>
        <dbReference type="Proteomes" id="UP000479000"/>
    </source>
</evidence>
<protein>
    <submittedName>
        <fullName evidence="1">Uncharacterized protein</fullName>
    </submittedName>
</protein>
<evidence type="ECO:0000313" key="1">
    <source>
        <dbReference type="EMBL" id="CAB0002024.1"/>
    </source>
</evidence>
<dbReference type="AlphaFoldDB" id="A0A6H5GEU6"/>
<gene>
    <name evidence="1" type="ORF">NTEN_LOCUS7811</name>
</gene>
<name>A0A6H5GEU6_9HEMI</name>
<reference evidence="1 2" key="1">
    <citation type="submission" date="2020-02" db="EMBL/GenBank/DDBJ databases">
        <authorList>
            <person name="Ferguson B K."/>
        </authorList>
    </citation>
    <scope>NUCLEOTIDE SEQUENCE [LARGE SCALE GENOMIC DNA]</scope>
</reference>
<dbReference type="Proteomes" id="UP000479000">
    <property type="component" value="Unassembled WGS sequence"/>
</dbReference>
<proteinExistence type="predicted"/>
<sequence>MLLKPALTVLARARIRATGASNIAVVKNGRHELLNVEKLGEDRQQRGRAISFWVCICDPLNPRRLDLMPTFHRLCSISEFITTDRLKRVTNVKNFLKNSSWAWTKNSCVIKNGLS</sequence>